<evidence type="ECO:0000259" key="1">
    <source>
        <dbReference type="PROSITE" id="PS50304"/>
    </source>
</evidence>
<dbReference type="AlphaFoldDB" id="A0A0N4TZG7"/>
<protein>
    <submittedName>
        <fullName evidence="4">Tudor domain-containing protein</fullName>
    </submittedName>
</protein>
<dbReference type="PROSITE" id="PS50304">
    <property type="entry name" value="TUDOR"/>
    <property type="match status" value="1"/>
</dbReference>
<dbReference type="SMART" id="SM00333">
    <property type="entry name" value="TUDOR"/>
    <property type="match status" value="1"/>
</dbReference>
<gene>
    <name evidence="2" type="ORF">BPAG_LOCUS14365</name>
</gene>
<dbReference type="PANTHER" id="PTHR22948:SF29">
    <property type="entry name" value="FI02030P-RELATED"/>
    <property type="match status" value="1"/>
</dbReference>
<dbReference type="SUPFAM" id="SSF63748">
    <property type="entry name" value="Tudor/PWWP/MBT"/>
    <property type="match status" value="1"/>
</dbReference>
<evidence type="ECO:0000313" key="2">
    <source>
        <dbReference type="EMBL" id="VDN95550.1"/>
    </source>
</evidence>
<keyword evidence="3" id="KW-1185">Reference proteome</keyword>
<dbReference type="InterPro" id="IPR050621">
    <property type="entry name" value="Tudor_domain_containing"/>
</dbReference>
<reference evidence="4" key="1">
    <citation type="submission" date="2017-02" db="UniProtKB">
        <authorList>
            <consortium name="WormBaseParasite"/>
        </authorList>
    </citation>
    <scope>IDENTIFICATION</scope>
</reference>
<name>A0A0N4TZG7_BRUPA</name>
<dbReference type="STRING" id="6280.A0A0N4TZG7"/>
<evidence type="ECO:0000313" key="3">
    <source>
        <dbReference type="Proteomes" id="UP000278627"/>
    </source>
</evidence>
<dbReference type="Gene3D" id="2.30.30.140">
    <property type="match status" value="1"/>
</dbReference>
<proteinExistence type="predicted"/>
<dbReference type="PANTHER" id="PTHR22948">
    <property type="entry name" value="TUDOR DOMAIN CONTAINING PROTEIN"/>
    <property type="match status" value="1"/>
</dbReference>
<sequence>MKEMHTTERVIRNWIDENEECMKSLWFQLLRCAYFANRLCSWKDGHYEELRQKLIKHSSAEHIRAGNLNENTMYLASNNNGIFCEILIGQPSTINLVSFKLSESTCEDYELVDVGEMKFVDRQGIFSSLPIFSQFRHFAFAVYYPVAQQALVNLSSTNENNICLCKIYKILPPHFSGYFTAMYPPVVFLQLYKFISYHNKYDEVIFKRIFVKSVCLCQKSRTIASNNEYLGCQYAVPNTNLVMRKNGQSIKKKTSAFQRSYKLYDVKAIVTAKIRRNVYWMRDADILSILYENLVDPGKHSKYKSVNSMNMHNEMCCMMWLARPFRKHSPAVVTHFHEETDTCLAYLVDFGLSIVCNIKNCKEQPAVIRETSSAAFKCCVNRSFETGKSYFYNDLSDECLVHFPRSVHLRSEITLTSIELDILKISEKIDNITSAKLASLHMTSVTANLLEKKIALDMNEPVTSFIRLRKRAPIYQIQHDDLLDVLEEQLDSLQPTSLISEEELQVGTLCVSFCRTFDSLFRAVITNINNIGIEVHYVDYGNYETVNRDDQMSIFNLSDVARTYPGMAIPCMLFNSLVSSTVSNSAETEDEFITNLKDAVSCEHHSFRIRILQIREDRICIVEYISSTGELCFIIHFLRRFEIVARICPKLRFAGPSSGSGIPESSYNLHGGVETITGIRQNGISTIKNRNNLRKFRAHHIMGNSQLPLGMCF</sequence>
<accession>A0A0N4TZG7</accession>
<dbReference type="InterPro" id="IPR002999">
    <property type="entry name" value="Tudor"/>
</dbReference>
<dbReference type="Pfam" id="PF00567">
    <property type="entry name" value="TUDOR"/>
    <property type="match status" value="1"/>
</dbReference>
<dbReference type="EMBL" id="UZAD01013626">
    <property type="protein sequence ID" value="VDN95550.1"/>
    <property type="molecule type" value="Genomic_DNA"/>
</dbReference>
<organism evidence="4">
    <name type="scientific">Brugia pahangi</name>
    <name type="common">Filarial nematode worm</name>
    <dbReference type="NCBI Taxonomy" id="6280"/>
    <lineage>
        <taxon>Eukaryota</taxon>
        <taxon>Metazoa</taxon>
        <taxon>Ecdysozoa</taxon>
        <taxon>Nematoda</taxon>
        <taxon>Chromadorea</taxon>
        <taxon>Rhabditida</taxon>
        <taxon>Spirurina</taxon>
        <taxon>Spiruromorpha</taxon>
        <taxon>Filarioidea</taxon>
        <taxon>Onchocercidae</taxon>
        <taxon>Brugia</taxon>
    </lineage>
</organism>
<dbReference type="WBParaSite" id="BPAG_0001443701-mRNA-1">
    <property type="protein sequence ID" value="BPAG_0001443701-mRNA-1"/>
    <property type="gene ID" value="BPAG_0001443701"/>
</dbReference>
<evidence type="ECO:0000313" key="4">
    <source>
        <dbReference type="WBParaSite" id="BPAG_0001443701-mRNA-1"/>
    </source>
</evidence>
<dbReference type="Proteomes" id="UP000278627">
    <property type="component" value="Unassembled WGS sequence"/>
</dbReference>
<feature type="domain" description="Tudor" evidence="1">
    <location>
        <begin position="503"/>
        <end position="561"/>
    </location>
</feature>
<reference evidence="2 3" key="2">
    <citation type="submission" date="2018-11" db="EMBL/GenBank/DDBJ databases">
        <authorList>
            <consortium name="Pathogen Informatics"/>
        </authorList>
    </citation>
    <scope>NUCLEOTIDE SEQUENCE [LARGE SCALE GENOMIC DNA]</scope>
</reference>